<dbReference type="InterPro" id="IPR001406">
    <property type="entry name" value="PsdUridine_synth_TruA"/>
</dbReference>
<evidence type="ECO:0000313" key="10">
    <source>
        <dbReference type="Proteomes" id="UP000886874"/>
    </source>
</evidence>
<sequence>MGNYRLDLSYDGSRYRGWQRLDNPDLTIQGKLEQVISRMLGVETEVIGSGRTDGGTHAMGQVANFHGKTELSCGEILAYLRQYLPEDIGVQAVTAVDERFHSRYNAVEKTYRYRIWNSDAPCVFERKYVWQMPEPLDLERMEEAASLLLGTHDFLPFSSLKKSKKSTVRTLRRLEIRRAGPEVQITATADGFLYHMVRILVGTLVEVGLKRRDTAEIPAIFETGIRAEAGETVPAKGLCLMEVVYR</sequence>
<dbReference type="EMBL" id="DVFN01000109">
    <property type="protein sequence ID" value="HIQ70178.1"/>
    <property type="molecule type" value="Genomic_DNA"/>
</dbReference>
<dbReference type="InterPro" id="IPR020097">
    <property type="entry name" value="PsdUridine_synth_TruA_a/b_dom"/>
</dbReference>
<comment type="function">
    <text evidence="4">Formation of pseudouridine at positions 38, 39 and 40 in the anticodon stem and loop of transfer RNAs.</text>
</comment>
<evidence type="ECO:0000256" key="5">
    <source>
        <dbReference type="PIRSR" id="PIRSR001430-1"/>
    </source>
</evidence>
<evidence type="ECO:0000313" key="9">
    <source>
        <dbReference type="EMBL" id="HIQ70178.1"/>
    </source>
</evidence>
<name>A0A9D0Z700_9FIRM</name>
<accession>A0A9D0Z700</accession>
<dbReference type="GO" id="GO:0031119">
    <property type="term" value="P:tRNA pseudouridine synthesis"/>
    <property type="evidence" value="ECO:0007669"/>
    <property type="project" value="UniProtKB-UniRule"/>
</dbReference>
<evidence type="ECO:0000259" key="8">
    <source>
        <dbReference type="Pfam" id="PF01416"/>
    </source>
</evidence>
<dbReference type="GO" id="GO:0003723">
    <property type="term" value="F:RNA binding"/>
    <property type="evidence" value="ECO:0007669"/>
    <property type="project" value="InterPro"/>
</dbReference>
<evidence type="ECO:0000256" key="6">
    <source>
        <dbReference type="PIRSR" id="PIRSR001430-2"/>
    </source>
</evidence>
<feature type="active site" description="Nucleophile" evidence="4 5">
    <location>
        <position position="53"/>
    </location>
</feature>
<dbReference type="Gene3D" id="3.30.70.660">
    <property type="entry name" value="Pseudouridine synthase I, catalytic domain, C-terminal subdomain"/>
    <property type="match status" value="1"/>
</dbReference>
<organism evidence="9 10">
    <name type="scientific">Candidatus Avoscillospira stercorigallinarum</name>
    <dbReference type="NCBI Taxonomy" id="2840708"/>
    <lineage>
        <taxon>Bacteria</taxon>
        <taxon>Bacillati</taxon>
        <taxon>Bacillota</taxon>
        <taxon>Clostridia</taxon>
        <taxon>Eubacteriales</taxon>
        <taxon>Oscillospiraceae</taxon>
        <taxon>Oscillospiraceae incertae sedis</taxon>
        <taxon>Candidatus Avoscillospira</taxon>
    </lineage>
</organism>
<protein>
    <recommendedName>
        <fullName evidence="4">tRNA pseudouridine synthase A</fullName>
        <ecNumber evidence="4">5.4.99.12</ecNumber>
    </recommendedName>
    <alternativeName>
        <fullName evidence="4">tRNA pseudouridine(38-40) synthase</fullName>
    </alternativeName>
    <alternativeName>
        <fullName evidence="4">tRNA pseudouridylate synthase I</fullName>
    </alternativeName>
    <alternativeName>
        <fullName evidence="4">tRNA-uridine isomerase I</fullName>
    </alternativeName>
</protein>
<proteinExistence type="inferred from homology"/>
<dbReference type="Proteomes" id="UP000886874">
    <property type="component" value="Unassembled WGS sequence"/>
</dbReference>
<evidence type="ECO:0000256" key="4">
    <source>
        <dbReference type="HAMAP-Rule" id="MF_00171"/>
    </source>
</evidence>
<comment type="catalytic activity">
    <reaction evidence="4 7">
        <text>uridine(38/39/40) in tRNA = pseudouridine(38/39/40) in tRNA</text>
        <dbReference type="Rhea" id="RHEA:22376"/>
        <dbReference type="Rhea" id="RHEA-COMP:10085"/>
        <dbReference type="Rhea" id="RHEA-COMP:10087"/>
        <dbReference type="ChEBI" id="CHEBI:65314"/>
        <dbReference type="ChEBI" id="CHEBI:65315"/>
        <dbReference type="EC" id="5.4.99.12"/>
    </reaction>
</comment>
<dbReference type="NCBIfam" id="TIGR00071">
    <property type="entry name" value="hisT_truA"/>
    <property type="match status" value="1"/>
</dbReference>
<feature type="domain" description="Pseudouridine synthase I TruA alpha/beta" evidence="8">
    <location>
        <begin position="9"/>
        <end position="105"/>
    </location>
</feature>
<dbReference type="PANTHER" id="PTHR11142:SF22">
    <property type="entry name" value="TRNA PSEUDOURIDINE SYNTHASE A 2"/>
    <property type="match status" value="1"/>
</dbReference>
<dbReference type="EC" id="5.4.99.12" evidence="4"/>
<keyword evidence="2 4" id="KW-0819">tRNA processing</keyword>
<dbReference type="AlphaFoldDB" id="A0A9D0Z700"/>
<dbReference type="InterPro" id="IPR020103">
    <property type="entry name" value="PsdUridine_synth_cat_dom_sf"/>
</dbReference>
<comment type="caution">
    <text evidence="4">Lacks conserved residue(s) required for the propagation of feature annotation.</text>
</comment>
<evidence type="ECO:0000256" key="3">
    <source>
        <dbReference type="ARBA" id="ARBA00023235"/>
    </source>
</evidence>
<dbReference type="GO" id="GO:0160147">
    <property type="term" value="F:tRNA pseudouridine(38-40) synthase activity"/>
    <property type="evidence" value="ECO:0007669"/>
    <property type="project" value="UniProtKB-EC"/>
</dbReference>
<dbReference type="HAMAP" id="MF_00171">
    <property type="entry name" value="TruA"/>
    <property type="match status" value="1"/>
</dbReference>
<dbReference type="Gene3D" id="3.30.70.580">
    <property type="entry name" value="Pseudouridine synthase I, catalytic domain, N-terminal subdomain"/>
    <property type="match status" value="1"/>
</dbReference>
<dbReference type="InterPro" id="IPR020094">
    <property type="entry name" value="TruA/RsuA/RluB/E/F_N"/>
</dbReference>
<evidence type="ECO:0000256" key="2">
    <source>
        <dbReference type="ARBA" id="ARBA00022694"/>
    </source>
</evidence>
<dbReference type="Pfam" id="PF01416">
    <property type="entry name" value="PseudoU_synth_1"/>
    <property type="match status" value="2"/>
</dbReference>
<evidence type="ECO:0000256" key="7">
    <source>
        <dbReference type="RuleBase" id="RU003792"/>
    </source>
</evidence>
<feature type="domain" description="Pseudouridine synthase I TruA alpha/beta" evidence="8">
    <location>
        <begin position="144"/>
        <end position="245"/>
    </location>
</feature>
<keyword evidence="3 4" id="KW-0413">Isomerase</keyword>
<evidence type="ECO:0000256" key="1">
    <source>
        <dbReference type="ARBA" id="ARBA00009375"/>
    </source>
</evidence>
<dbReference type="PANTHER" id="PTHR11142">
    <property type="entry name" value="PSEUDOURIDYLATE SYNTHASE"/>
    <property type="match status" value="1"/>
</dbReference>
<reference evidence="9" key="2">
    <citation type="journal article" date="2021" name="PeerJ">
        <title>Extensive microbial diversity within the chicken gut microbiome revealed by metagenomics and culture.</title>
        <authorList>
            <person name="Gilroy R."/>
            <person name="Ravi A."/>
            <person name="Getino M."/>
            <person name="Pursley I."/>
            <person name="Horton D.L."/>
            <person name="Alikhan N.F."/>
            <person name="Baker D."/>
            <person name="Gharbi K."/>
            <person name="Hall N."/>
            <person name="Watson M."/>
            <person name="Adriaenssens E.M."/>
            <person name="Foster-Nyarko E."/>
            <person name="Jarju S."/>
            <person name="Secka A."/>
            <person name="Antonio M."/>
            <person name="Oren A."/>
            <person name="Chaudhuri R.R."/>
            <person name="La Ragione R."/>
            <person name="Hildebrand F."/>
            <person name="Pallen M.J."/>
        </authorList>
    </citation>
    <scope>NUCLEOTIDE SEQUENCE</scope>
    <source>
        <strain evidence="9">ChiSjej2B20-13462</strain>
    </source>
</reference>
<dbReference type="InterPro" id="IPR020095">
    <property type="entry name" value="PsdUridine_synth_TruA_C"/>
</dbReference>
<gene>
    <name evidence="4 9" type="primary">truA</name>
    <name evidence="9" type="ORF">IAA67_07615</name>
</gene>
<reference evidence="9" key="1">
    <citation type="submission" date="2020-10" db="EMBL/GenBank/DDBJ databases">
        <authorList>
            <person name="Gilroy R."/>
        </authorList>
    </citation>
    <scope>NUCLEOTIDE SEQUENCE</scope>
    <source>
        <strain evidence="9">ChiSjej2B20-13462</strain>
    </source>
</reference>
<dbReference type="SUPFAM" id="SSF55120">
    <property type="entry name" value="Pseudouridine synthase"/>
    <property type="match status" value="1"/>
</dbReference>
<dbReference type="CDD" id="cd02570">
    <property type="entry name" value="PseudoU_synth_EcTruA"/>
    <property type="match status" value="1"/>
</dbReference>
<comment type="caution">
    <text evidence="9">The sequence shown here is derived from an EMBL/GenBank/DDBJ whole genome shotgun (WGS) entry which is preliminary data.</text>
</comment>
<dbReference type="PIRSF" id="PIRSF001430">
    <property type="entry name" value="tRNA_psdUrid_synth"/>
    <property type="match status" value="1"/>
</dbReference>
<comment type="similarity">
    <text evidence="1 4 7">Belongs to the tRNA pseudouridine synthase TruA family.</text>
</comment>
<feature type="binding site" evidence="4 6">
    <location>
        <position position="111"/>
    </location>
    <ligand>
        <name>substrate</name>
    </ligand>
</feature>
<comment type="subunit">
    <text evidence="4">Homodimer.</text>
</comment>